<evidence type="ECO:0000256" key="5">
    <source>
        <dbReference type="PIRSR" id="PIRSR015582-2"/>
    </source>
</evidence>
<dbReference type="InterPro" id="IPR040442">
    <property type="entry name" value="Pyrv_kinase-like_dom_sf"/>
</dbReference>
<evidence type="ECO:0000256" key="4">
    <source>
        <dbReference type="PIRSR" id="PIRSR015582-1"/>
    </source>
</evidence>
<dbReference type="Gene3D" id="3.20.20.60">
    <property type="entry name" value="Phosphoenolpyruvate-binding domains"/>
    <property type="match status" value="1"/>
</dbReference>
<organism evidence="7 8">
    <name type="scientific">Aquincola agrisoli</name>
    <dbReference type="NCBI Taxonomy" id="3119538"/>
    <lineage>
        <taxon>Bacteria</taxon>
        <taxon>Pseudomonadati</taxon>
        <taxon>Pseudomonadota</taxon>
        <taxon>Betaproteobacteria</taxon>
        <taxon>Burkholderiales</taxon>
        <taxon>Sphaerotilaceae</taxon>
        <taxon>Aquincola</taxon>
    </lineage>
</organism>
<feature type="binding site" evidence="4">
    <location>
        <position position="132"/>
    </location>
    <ligand>
        <name>substrate</name>
    </ligand>
</feature>
<evidence type="ECO:0000259" key="6">
    <source>
        <dbReference type="Pfam" id="PF03328"/>
    </source>
</evidence>
<dbReference type="AlphaFoldDB" id="A0AAW9QF06"/>
<feature type="domain" description="HpcH/HpaI aldolase/citrate lyase" evidence="6">
    <location>
        <begin position="9"/>
        <end position="227"/>
    </location>
</feature>
<gene>
    <name evidence="7" type="ORF">V4F39_10120</name>
</gene>
<feature type="binding site" evidence="5">
    <location>
        <position position="159"/>
    </location>
    <ligand>
        <name>Mg(2+)</name>
        <dbReference type="ChEBI" id="CHEBI:18420"/>
    </ligand>
</feature>
<comment type="cofactor">
    <cofactor evidence="1">
        <name>Mg(2+)</name>
        <dbReference type="ChEBI" id="CHEBI:18420"/>
    </cofactor>
</comment>
<evidence type="ECO:0000313" key="8">
    <source>
        <dbReference type="Proteomes" id="UP001336250"/>
    </source>
</evidence>
<dbReference type="Proteomes" id="UP001336250">
    <property type="component" value="Unassembled WGS sequence"/>
</dbReference>
<proteinExistence type="predicted"/>
<keyword evidence="8" id="KW-1185">Reference proteome</keyword>
<dbReference type="InterPro" id="IPR015813">
    <property type="entry name" value="Pyrv/PenolPyrv_kinase-like_dom"/>
</dbReference>
<dbReference type="Pfam" id="PF03328">
    <property type="entry name" value="HpcH_HpaI"/>
    <property type="match status" value="1"/>
</dbReference>
<feature type="binding site" evidence="4">
    <location>
        <position position="70"/>
    </location>
    <ligand>
        <name>substrate</name>
    </ligand>
</feature>
<dbReference type="PIRSF" id="PIRSF015582">
    <property type="entry name" value="Cit_lyase_B"/>
    <property type="match status" value="1"/>
</dbReference>
<dbReference type="PANTHER" id="PTHR32308">
    <property type="entry name" value="LYASE BETA SUBUNIT, PUTATIVE (AFU_ORTHOLOGUE AFUA_4G13030)-RELATED"/>
    <property type="match status" value="1"/>
</dbReference>
<evidence type="ECO:0000256" key="3">
    <source>
        <dbReference type="ARBA" id="ARBA00022842"/>
    </source>
</evidence>
<comment type="caution">
    <text evidence="7">The sequence shown here is derived from an EMBL/GenBank/DDBJ whole genome shotgun (WGS) entry which is preliminary data.</text>
</comment>
<dbReference type="GO" id="GO:0000287">
    <property type="term" value="F:magnesium ion binding"/>
    <property type="evidence" value="ECO:0007669"/>
    <property type="project" value="TreeGrafter"/>
</dbReference>
<accession>A0AAW9QF06</accession>
<evidence type="ECO:0000313" key="7">
    <source>
        <dbReference type="EMBL" id="MEF7614264.1"/>
    </source>
</evidence>
<feature type="binding site" evidence="5">
    <location>
        <position position="132"/>
    </location>
    <ligand>
        <name>Mg(2+)</name>
        <dbReference type="ChEBI" id="CHEBI:18420"/>
    </ligand>
</feature>
<dbReference type="InterPro" id="IPR005000">
    <property type="entry name" value="Aldolase/citrate-lyase_domain"/>
</dbReference>
<dbReference type="EMBL" id="JAZIBG010000024">
    <property type="protein sequence ID" value="MEF7614264.1"/>
    <property type="molecule type" value="Genomic_DNA"/>
</dbReference>
<dbReference type="InterPro" id="IPR011206">
    <property type="entry name" value="Citrate_lyase_beta/mcl1/mcl2"/>
</dbReference>
<dbReference type="SUPFAM" id="SSF51621">
    <property type="entry name" value="Phosphoenolpyruvate/pyruvate domain"/>
    <property type="match status" value="1"/>
</dbReference>
<keyword evidence="3 5" id="KW-0460">Magnesium</keyword>
<dbReference type="RefSeq" id="WP_332289231.1">
    <property type="nucleotide sequence ID" value="NZ_JAZIBG010000024.1"/>
</dbReference>
<evidence type="ECO:0000256" key="2">
    <source>
        <dbReference type="ARBA" id="ARBA00022723"/>
    </source>
</evidence>
<keyword evidence="7" id="KW-0456">Lyase</keyword>
<sequence>MTAAMPVWRSMLYVPVHVERFVASAQKSGADCIQLDLEDSVPDAHKAEARTRVAAAARLMKAAGADVVVRINRPLSLAVRDIEAAVGPDVDAFSVPKVDGAGHLRLLDELVGEVEQQKGLPVGRTRLIALIETAAGWQDMAAIAKASPRLVAMNLGSEDFAFDCGMEPLPEALLAPKQQLVIAARAAGLMPLGLIGSMSDMADDEGFRAVVRRSRQFGFVGASCIHPRHVPALNALFSASEDEVAQAQRVVSALEEARRAGRGAASLDGRMVDAAHEVRARRILDQAAVLRARRPPP</sequence>
<dbReference type="GO" id="GO:0006107">
    <property type="term" value="P:oxaloacetate metabolic process"/>
    <property type="evidence" value="ECO:0007669"/>
    <property type="project" value="TreeGrafter"/>
</dbReference>
<reference evidence="7 8" key="1">
    <citation type="submission" date="2024-02" db="EMBL/GenBank/DDBJ databases">
        <title>Genome sequence of Aquincola sp. MAHUQ-54.</title>
        <authorList>
            <person name="Huq M.A."/>
        </authorList>
    </citation>
    <scope>NUCLEOTIDE SEQUENCE [LARGE SCALE GENOMIC DNA]</scope>
    <source>
        <strain evidence="7 8">MAHUQ-54</strain>
    </source>
</reference>
<keyword evidence="2 5" id="KW-0479">Metal-binding</keyword>
<evidence type="ECO:0000256" key="1">
    <source>
        <dbReference type="ARBA" id="ARBA00001946"/>
    </source>
</evidence>
<dbReference type="GO" id="GO:0016829">
    <property type="term" value="F:lyase activity"/>
    <property type="evidence" value="ECO:0007669"/>
    <property type="project" value="UniProtKB-KW"/>
</dbReference>
<protein>
    <submittedName>
        <fullName evidence="7">CoA ester lyase</fullName>
    </submittedName>
</protein>
<name>A0AAW9QF06_9BURK</name>
<dbReference type="PANTHER" id="PTHR32308:SF0">
    <property type="entry name" value="HPCH_HPAI ALDOLASE_CITRATE LYASE DOMAIN-CONTAINING PROTEIN"/>
    <property type="match status" value="1"/>
</dbReference>